<name>A0A8S9RGF1_BRACR</name>
<gene>
    <name evidence="1" type="ORF">F2Q69_00059770</name>
</gene>
<organism evidence="1 2">
    <name type="scientific">Brassica cretica</name>
    <name type="common">Mustard</name>
    <dbReference type="NCBI Taxonomy" id="69181"/>
    <lineage>
        <taxon>Eukaryota</taxon>
        <taxon>Viridiplantae</taxon>
        <taxon>Streptophyta</taxon>
        <taxon>Embryophyta</taxon>
        <taxon>Tracheophyta</taxon>
        <taxon>Spermatophyta</taxon>
        <taxon>Magnoliopsida</taxon>
        <taxon>eudicotyledons</taxon>
        <taxon>Gunneridae</taxon>
        <taxon>Pentapetalae</taxon>
        <taxon>rosids</taxon>
        <taxon>malvids</taxon>
        <taxon>Brassicales</taxon>
        <taxon>Brassicaceae</taxon>
        <taxon>Brassiceae</taxon>
        <taxon>Brassica</taxon>
    </lineage>
</organism>
<dbReference type="EMBL" id="QGKX02000095">
    <property type="protein sequence ID" value="KAF3572128.1"/>
    <property type="molecule type" value="Genomic_DNA"/>
</dbReference>
<proteinExistence type="predicted"/>
<reference evidence="1" key="1">
    <citation type="submission" date="2019-12" db="EMBL/GenBank/DDBJ databases">
        <title>Genome sequencing and annotation of Brassica cretica.</title>
        <authorList>
            <person name="Studholme D.J."/>
            <person name="Sarris P."/>
        </authorList>
    </citation>
    <scope>NUCLEOTIDE SEQUENCE</scope>
    <source>
        <strain evidence="1">PFS-109/04</strain>
        <tissue evidence="1">Leaf</tissue>
    </source>
</reference>
<sequence length="51" mass="5787">MDRWIEMVLALAGRMSLSISDKGWNGSMDSTKNKVRLFDMSRTVLSIVSHD</sequence>
<protein>
    <submittedName>
        <fullName evidence="1">Uncharacterized protein</fullName>
    </submittedName>
</protein>
<dbReference type="Proteomes" id="UP000712600">
    <property type="component" value="Unassembled WGS sequence"/>
</dbReference>
<dbReference type="AlphaFoldDB" id="A0A8S9RGF1"/>
<evidence type="ECO:0000313" key="2">
    <source>
        <dbReference type="Proteomes" id="UP000712600"/>
    </source>
</evidence>
<comment type="caution">
    <text evidence="1">The sequence shown here is derived from an EMBL/GenBank/DDBJ whole genome shotgun (WGS) entry which is preliminary data.</text>
</comment>
<accession>A0A8S9RGF1</accession>
<evidence type="ECO:0000313" key="1">
    <source>
        <dbReference type="EMBL" id="KAF3572128.1"/>
    </source>
</evidence>